<gene>
    <name evidence="2" type="ORF">ACH407_00365</name>
</gene>
<organism evidence="2 3">
    <name type="scientific">Streptomyces litmocidini</name>
    <dbReference type="NCBI Taxonomy" id="67318"/>
    <lineage>
        <taxon>Bacteria</taxon>
        <taxon>Bacillati</taxon>
        <taxon>Actinomycetota</taxon>
        <taxon>Actinomycetes</taxon>
        <taxon>Kitasatosporales</taxon>
        <taxon>Streptomycetaceae</taxon>
        <taxon>Streptomyces</taxon>
    </lineage>
</organism>
<comment type="caution">
    <text evidence="2">The sequence shown here is derived from an EMBL/GenBank/DDBJ whole genome shotgun (WGS) entry which is preliminary data.</text>
</comment>
<evidence type="ECO:0000313" key="3">
    <source>
        <dbReference type="Proteomes" id="UP001611339"/>
    </source>
</evidence>
<feature type="region of interest" description="Disordered" evidence="1">
    <location>
        <begin position="20"/>
        <end position="42"/>
    </location>
</feature>
<dbReference type="Proteomes" id="UP001611339">
    <property type="component" value="Unassembled WGS sequence"/>
</dbReference>
<dbReference type="EMBL" id="JBIRUI010000001">
    <property type="protein sequence ID" value="MFI1712028.1"/>
    <property type="molecule type" value="Genomic_DNA"/>
</dbReference>
<protein>
    <submittedName>
        <fullName evidence="2">Uncharacterized protein</fullName>
    </submittedName>
</protein>
<accession>A0ABW7TXB2</accession>
<evidence type="ECO:0000313" key="2">
    <source>
        <dbReference type="EMBL" id="MFI1712028.1"/>
    </source>
</evidence>
<dbReference type="RefSeq" id="WP_398706305.1">
    <property type="nucleotide sequence ID" value="NZ_JBIRUI010000001.1"/>
</dbReference>
<proteinExistence type="predicted"/>
<sequence length="80" mass="8722">MEPSSGSAYTFRPWLFRQGLTSVPKERETPMTAMGMTPDQEREPATYFRSCAGVTLHAALAAHDAVRRGEPGAGPSRRQG</sequence>
<name>A0ABW7TXB2_9ACTN</name>
<keyword evidence="3" id="KW-1185">Reference proteome</keyword>
<evidence type="ECO:0000256" key="1">
    <source>
        <dbReference type="SAM" id="MobiDB-lite"/>
    </source>
</evidence>
<reference evidence="2 3" key="1">
    <citation type="submission" date="2024-10" db="EMBL/GenBank/DDBJ databases">
        <title>The Natural Products Discovery Center: Release of the First 8490 Sequenced Strains for Exploring Actinobacteria Biosynthetic Diversity.</title>
        <authorList>
            <person name="Kalkreuter E."/>
            <person name="Kautsar S.A."/>
            <person name="Yang D."/>
            <person name="Bader C.D."/>
            <person name="Teijaro C.N."/>
            <person name="Fluegel L."/>
            <person name="Davis C.M."/>
            <person name="Simpson J.R."/>
            <person name="Lauterbach L."/>
            <person name="Steele A.D."/>
            <person name="Gui C."/>
            <person name="Meng S."/>
            <person name="Li G."/>
            <person name="Viehrig K."/>
            <person name="Ye F."/>
            <person name="Su P."/>
            <person name="Kiefer A.F."/>
            <person name="Nichols A."/>
            <person name="Cepeda A.J."/>
            <person name="Yan W."/>
            <person name="Fan B."/>
            <person name="Jiang Y."/>
            <person name="Adhikari A."/>
            <person name="Zheng C.-J."/>
            <person name="Schuster L."/>
            <person name="Cowan T.M."/>
            <person name="Smanski M.J."/>
            <person name="Chevrette M.G."/>
            <person name="De Carvalho L.P.S."/>
            <person name="Shen B."/>
        </authorList>
    </citation>
    <scope>NUCLEOTIDE SEQUENCE [LARGE SCALE GENOMIC DNA]</scope>
    <source>
        <strain evidence="2 3">NPDC020602</strain>
    </source>
</reference>